<dbReference type="AlphaFoldDB" id="A0A0K9PJP8"/>
<dbReference type="PANTHER" id="PTHR33783:SF4">
    <property type="entry name" value="VQ MOTIF-CONTAINING PROTEIN 9"/>
    <property type="match status" value="1"/>
</dbReference>
<evidence type="ECO:0000259" key="2">
    <source>
        <dbReference type="Pfam" id="PF05678"/>
    </source>
</evidence>
<dbReference type="Proteomes" id="UP000036987">
    <property type="component" value="Unassembled WGS sequence"/>
</dbReference>
<evidence type="ECO:0000256" key="1">
    <source>
        <dbReference type="SAM" id="MobiDB-lite"/>
    </source>
</evidence>
<organism evidence="3 4">
    <name type="scientific">Zostera marina</name>
    <name type="common">Eelgrass</name>
    <dbReference type="NCBI Taxonomy" id="29655"/>
    <lineage>
        <taxon>Eukaryota</taxon>
        <taxon>Viridiplantae</taxon>
        <taxon>Streptophyta</taxon>
        <taxon>Embryophyta</taxon>
        <taxon>Tracheophyta</taxon>
        <taxon>Spermatophyta</taxon>
        <taxon>Magnoliopsida</taxon>
        <taxon>Liliopsida</taxon>
        <taxon>Zosteraceae</taxon>
        <taxon>Zostera</taxon>
    </lineage>
</organism>
<accession>A0A0K9PJP8</accession>
<dbReference type="InterPro" id="IPR039612">
    <property type="entry name" value="VQ_5/9/14"/>
</dbReference>
<feature type="compositionally biased region" description="Polar residues" evidence="1">
    <location>
        <begin position="19"/>
        <end position="37"/>
    </location>
</feature>
<dbReference type="OMA" id="LAPRWNN"/>
<keyword evidence="4" id="KW-1185">Reference proteome</keyword>
<comment type="caution">
    <text evidence="3">The sequence shown here is derived from an EMBL/GenBank/DDBJ whole genome shotgun (WGS) entry which is preliminary data.</text>
</comment>
<evidence type="ECO:0000313" key="3">
    <source>
        <dbReference type="EMBL" id="KMZ68472.1"/>
    </source>
</evidence>
<dbReference type="OrthoDB" id="783585at2759"/>
<feature type="compositionally biased region" description="Low complexity" evidence="1">
    <location>
        <begin position="1"/>
        <end position="18"/>
    </location>
</feature>
<evidence type="ECO:0000313" key="4">
    <source>
        <dbReference type="Proteomes" id="UP000036987"/>
    </source>
</evidence>
<feature type="compositionally biased region" description="Basic residues" evidence="1">
    <location>
        <begin position="55"/>
        <end position="66"/>
    </location>
</feature>
<dbReference type="InterPro" id="IPR008889">
    <property type="entry name" value="VQ"/>
</dbReference>
<feature type="compositionally biased region" description="Polar residues" evidence="1">
    <location>
        <begin position="67"/>
        <end position="81"/>
    </location>
</feature>
<proteinExistence type="predicted"/>
<feature type="domain" description="VQ" evidence="2">
    <location>
        <begin position="93"/>
        <end position="118"/>
    </location>
</feature>
<dbReference type="Pfam" id="PF05678">
    <property type="entry name" value="VQ"/>
    <property type="match status" value="1"/>
</dbReference>
<dbReference type="EMBL" id="LFYR01000839">
    <property type="protein sequence ID" value="KMZ68472.1"/>
    <property type="molecule type" value="Genomic_DNA"/>
</dbReference>
<dbReference type="PANTHER" id="PTHR33783">
    <property type="entry name" value="PROTEIN HAIKU1"/>
    <property type="match status" value="1"/>
</dbReference>
<gene>
    <name evidence="3" type="ORF">ZOSMA_23G01310</name>
</gene>
<feature type="region of interest" description="Disordered" evidence="1">
    <location>
        <begin position="1"/>
        <end position="161"/>
    </location>
</feature>
<reference evidence="4" key="1">
    <citation type="journal article" date="2016" name="Nature">
        <title>The genome of the seagrass Zostera marina reveals angiosperm adaptation to the sea.</title>
        <authorList>
            <person name="Olsen J.L."/>
            <person name="Rouze P."/>
            <person name="Verhelst B."/>
            <person name="Lin Y.-C."/>
            <person name="Bayer T."/>
            <person name="Collen J."/>
            <person name="Dattolo E."/>
            <person name="De Paoli E."/>
            <person name="Dittami S."/>
            <person name="Maumus F."/>
            <person name="Michel G."/>
            <person name="Kersting A."/>
            <person name="Lauritano C."/>
            <person name="Lohaus R."/>
            <person name="Toepel M."/>
            <person name="Tonon T."/>
            <person name="Vanneste K."/>
            <person name="Amirebrahimi M."/>
            <person name="Brakel J."/>
            <person name="Bostroem C."/>
            <person name="Chovatia M."/>
            <person name="Grimwood J."/>
            <person name="Jenkins J.W."/>
            <person name="Jueterbock A."/>
            <person name="Mraz A."/>
            <person name="Stam W.T."/>
            <person name="Tice H."/>
            <person name="Bornberg-Bauer E."/>
            <person name="Green P.J."/>
            <person name="Pearson G.A."/>
            <person name="Procaccini G."/>
            <person name="Duarte C.M."/>
            <person name="Schmutz J."/>
            <person name="Reusch T.B.H."/>
            <person name="Van de Peer Y."/>
        </authorList>
    </citation>
    <scope>NUCLEOTIDE SEQUENCE [LARGE SCALE GENOMIC DNA]</scope>
    <source>
        <strain evidence="4">cv. Finnish</strain>
    </source>
</reference>
<sequence>MEQNRPTSPSLTATPTTTEGTDANSTDTACTSSTTPVAPSKQPAISKTVRMLNKNSHKISKHHQHARNSNPRETQNATQPSLPKINGNPPAQPQPPVYNINKNDFRDVVQKLTGSPAHQVTSPSPSSSPPPSTTTTSTRLHKIRPPPLTHINPRPNNPTVTTGNTWMTTPDSPLPPLPTVSLVAESPITTYMRCLNEGSQAQQPLDAPIFTLPTSPLGFGGCVTSSPSPPRLPMPSPK</sequence>
<protein>
    <recommendedName>
        <fullName evidence="2">VQ domain-containing protein</fullName>
    </recommendedName>
</protein>
<name>A0A0K9PJP8_ZOSMR</name>